<dbReference type="KEGG" id="salj:SMD11_1305"/>
<feature type="region of interest" description="Disordered" evidence="1">
    <location>
        <begin position="1"/>
        <end position="26"/>
    </location>
</feature>
<keyword evidence="2" id="KW-0812">Transmembrane</keyword>
<feature type="transmembrane region" description="Helical" evidence="2">
    <location>
        <begin position="34"/>
        <end position="59"/>
    </location>
</feature>
<keyword evidence="2" id="KW-0472">Membrane</keyword>
<dbReference type="EMBL" id="CP021744">
    <property type="protein sequence ID" value="ARZ66966.1"/>
    <property type="molecule type" value="Genomic_DNA"/>
</dbReference>
<evidence type="ECO:0000256" key="2">
    <source>
        <dbReference type="SAM" id="Phobius"/>
    </source>
</evidence>
<evidence type="ECO:0000313" key="4">
    <source>
        <dbReference type="Proteomes" id="UP000195755"/>
    </source>
</evidence>
<sequence length="183" mass="19562">MTETPGTASAALPAHPPTKALPARRRHAGASETWRVVGIAAGSILFGVASVLGLGAWLLESMGPVEGVSSVSCAKALSFAGGELPERATDEDCEKKDTLMGPDMRGTFRMPRADVHAWLAAYPGDRSRSIDKETPDGIRTTLDGVVLDVDEPPDAHPNADVVQLTVVYESERTARVRFETFNY</sequence>
<dbReference type="Proteomes" id="UP000195755">
    <property type="component" value="Chromosome"/>
</dbReference>
<protein>
    <submittedName>
        <fullName evidence="3">Uncharacterized protein</fullName>
    </submittedName>
</protein>
<name>A0A1Z2KY66_9ACTN</name>
<dbReference type="AlphaFoldDB" id="A0A1Z2KY66"/>
<proteinExistence type="predicted"/>
<dbReference type="RefSeq" id="WP_087925494.1">
    <property type="nucleotide sequence ID" value="NZ_CP021744.1"/>
</dbReference>
<evidence type="ECO:0000256" key="1">
    <source>
        <dbReference type="SAM" id="MobiDB-lite"/>
    </source>
</evidence>
<gene>
    <name evidence="3" type="ORF">SMD11_1305</name>
</gene>
<accession>A0A1Z2KY66</accession>
<organism evidence="3 4">
    <name type="scientific">Streptomyces albireticuli</name>
    <dbReference type="NCBI Taxonomy" id="1940"/>
    <lineage>
        <taxon>Bacteria</taxon>
        <taxon>Bacillati</taxon>
        <taxon>Actinomycetota</taxon>
        <taxon>Actinomycetes</taxon>
        <taxon>Kitasatosporales</taxon>
        <taxon>Streptomycetaceae</taxon>
        <taxon>Streptomyces</taxon>
    </lineage>
</organism>
<dbReference type="OrthoDB" id="4221180at2"/>
<keyword evidence="2" id="KW-1133">Transmembrane helix</keyword>
<reference evidence="3 4" key="1">
    <citation type="submission" date="2017-06" db="EMBL/GenBank/DDBJ databases">
        <title>Streptomyces albireticuli Genome sequencing and assembly.</title>
        <authorList>
            <person name="Wang Y."/>
            <person name="Du B."/>
            <person name="Ding Y."/>
            <person name="Liu H."/>
            <person name="Hou Q."/>
            <person name="Liu K."/>
            <person name="Yao L."/>
            <person name="Wang C."/>
        </authorList>
    </citation>
    <scope>NUCLEOTIDE SEQUENCE [LARGE SCALE GENOMIC DNA]</scope>
    <source>
        <strain evidence="3 4">MDJK11</strain>
    </source>
</reference>
<evidence type="ECO:0000313" key="3">
    <source>
        <dbReference type="EMBL" id="ARZ66966.1"/>
    </source>
</evidence>